<dbReference type="RefSeq" id="WP_182295530.1">
    <property type="nucleotide sequence ID" value="NZ_CP059851.1"/>
</dbReference>
<keyword evidence="1" id="KW-0472">Membrane</keyword>
<accession>A0A7G5IGP9</accession>
<feature type="transmembrane region" description="Helical" evidence="1">
    <location>
        <begin position="200"/>
        <end position="219"/>
    </location>
</feature>
<keyword evidence="3" id="KW-1185">Reference proteome</keyword>
<proteinExistence type="predicted"/>
<keyword evidence="1" id="KW-1133">Transmembrane helix</keyword>
<dbReference type="Proteomes" id="UP000515292">
    <property type="component" value="Chromosome"/>
</dbReference>
<evidence type="ECO:0000313" key="3">
    <source>
        <dbReference type="Proteomes" id="UP000515292"/>
    </source>
</evidence>
<reference evidence="2 3" key="1">
    <citation type="submission" date="2020-07" db="EMBL/GenBank/DDBJ databases">
        <title>Complete genome sequence for Sandaracinobacter sp. M6.</title>
        <authorList>
            <person name="Tang Y."/>
            <person name="Liu Q."/>
            <person name="Guo Z."/>
            <person name="Lei P."/>
            <person name="Huang B."/>
        </authorList>
    </citation>
    <scope>NUCLEOTIDE SEQUENCE [LARGE SCALE GENOMIC DNA]</scope>
    <source>
        <strain evidence="2 3">M6</strain>
    </source>
</reference>
<dbReference type="AlphaFoldDB" id="A0A7G5IGP9"/>
<dbReference type="KEGG" id="sand:H3309_14635"/>
<feature type="transmembrane region" description="Helical" evidence="1">
    <location>
        <begin position="167"/>
        <end position="188"/>
    </location>
</feature>
<evidence type="ECO:0000256" key="1">
    <source>
        <dbReference type="SAM" id="Phobius"/>
    </source>
</evidence>
<feature type="transmembrane region" description="Helical" evidence="1">
    <location>
        <begin position="23"/>
        <end position="51"/>
    </location>
</feature>
<sequence>MTLATAPLALDADDNRTPNWQRLLGFALSAGVIGFLFYSVGQLGWAAIVAVLPANPLFYLLLAAAYFTLPFSELLIFRRLWNIGWPAFGVFVKKRVLNDAVFGYSGEAWLFVWARNRARLRESALAGVKDVAIMSALAGNLATLLLVLAALPFAHSALFQAAISGDTMRAIALGTALVMAVSVALVLFRKRVLSLSPADNRFAFLVACLRLGAAGALVLVAWTMALPAVSVGVWLLLGAMRLIISRLPLVPNKDLLFTGLAVALAGAAQPQVAALLAATAAMTFVFHALGYALVQGAELLRKAPA</sequence>
<protein>
    <recommendedName>
        <fullName evidence="4">Flippase-like domain-containing protein</fullName>
    </recommendedName>
</protein>
<keyword evidence="1" id="KW-0812">Transmembrane</keyword>
<organism evidence="2 3">
    <name type="scientific">Sandaracinobacteroides saxicola</name>
    <dbReference type="NCBI Taxonomy" id="2759707"/>
    <lineage>
        <taxon>Bacteria</taxon>
        <taxon>Pseudomonadati</taxon>
        <taxon>Pseudomonadota</taxon>
        <taxon>Alphaproteobacteria</taxon>
        <taxon>Sphingomonadales</taxon>
        <taxon>Sphingosinicellaceae</taxon>
        <taxon>Sandaracinobacteroides</taxon>
    </lineage>
</organism>
<dbReference type="EMBL" id="CP059851">
    <property type="protein sequence ID" value="QMW22541.1"/>
    <property type="molecule type" value="Genomic_DNA"/>
</dbReference>
<evidence type="ECO:0000313" key="2">
    <source>
        <dbReference type="EMBL" id="QMW22541.1"/>
    </source>
</evidence>
<name>A0A7G5IGP9_9SPHN</name>
<feature type="transmembrane region" description="Helical" evidence="1">
    <location>
        <begin position="57"/>
        <end position="77"/>
    </location>
</feature>
<evidence type="ECO:0008006" key="4">
    <source>
        <dbReference type="Google" id="ProtNLM"/>
    </source>
</evidence>
<feature type="transmembrane region" description="Helical" evidence="1">
    <location>
        <begin position="274"/>
        <end position="294"/>
    </location>
</feature>
<feature type="transmembrane region" description="Helical" evidence="1">
    <location>
        <begin position="131"/>
        <end position="155"/>
    </location>
</feature>
<gene>
    <name evidence="2" type="ORF">H3309_14635</name>
</gene>